<dbReference type="AlphaFoldDB" id="A0A835Z2I9"/>
<dbReference type="PANTHER" id="PTHR14248">
    <property type="entry name" value="CYCLIN Y, ISOFORM A"/>
    <property type="match status" value="1"/>
</dbReference>
<evidence type="ECO:0000313" key="1">
    <source>
        <dbReference type="EMBL" id="KAG5181849.1"/>
    </source>
</evidence>
<evidence type="ECO:0000313" key="2">
    <source>
        <dbReference type="Proteomes" id="UP000664859"/>
    </source>
</evidence>
<comment type="caution">
    <text evidence="1">The sequence shown here is derived from an EMBL/GenBank/DDBJ whole genome shotgun (WGS) entry which is preliminary data.</text>
</comment>
<protein>
    <recommendedName>
        <fullName evidence="3">Cyclin N-terminal domain-containing protein</fullName>
    </recommendedName>
</protein>
<dbReference type="Proteomes" id="UP000664859">
    <property type="component" value="Unassembled WGS sequence"/>
</dbReference>
<evidence type="ECO:0008006" key="3">
    <source>
        <dbReference type="Google" id="ProtNLM"/>
    </source>
</evidence>
<accession>A0A835Z2I9</accession>
<organism evidence="1 2">
    <name type="scientific">Tribonema minus</name>
    <dbReference type="NCBI Taxonomy" id="303371"/>
    <lineage>
        <taxon>Eukaryota</taxon>
        <taxon>Sar</taxon>
        <taxon>Stramenopiles</taxon>
        <taxon>Ochrophyta</taxon>
        <taxon>PX clade</taxon>
        <taxon>Xanthophyceae</taxon>
        <taxon>Tribonematales</taxon>
        <taxon>Tribonemataceae</taxon>
        <taxon>Tribonema</taxon>
    </lineage>
</organism>
<dbReference type="Gene3D" id="1.10.472.10">
    <property type="entry name" value="Cyclin-like"/>
    <property type="match status" value="1"/>
</dbReference>
<dbReference type="Pfam" id="PF08613">
    <property type="entry name" value="Cyclin"/>
    <property type="match status" value="1"/>
</dbReference>
<name>A0A835Z2I9_9STRA</name>
<dbReference type="InterPro" id="IPR013922">
    <property type="entry name" value="Cyclin_PHO80-like"/>
</dbReference>
<proteinExistence type="predicted"/>
<dbReference type="EMBL" id="JAFCMP010000290">
    <property type="protein sequence ID" value="KAG5181849.1"/>
    <property type="molecule type" value="Genomic_DNA"/>
</dbReference>
<dbReference type="InterPro" id="IPR036915">
    <property type="entry name" value="Cyclin-like_sf"/>
</dbReference>
<gene>
    <name evidence="1" type="ORF">JKP88DRAFT_320556</name>
</gene>
<dbReference type="OrthoDB" id="10250320at2759"/>
<feature type="non-terminal residue" evidence="1">
    <location>
        <position position="66"/>
    </location>
</feature>
<dbReference type="SUPFAM" id="SSF47954">
    <property type="entry name" value="Cyclin-like"/>
    <property type="match status" value="1"/>
</dbReference>
<sequence>IDDIYSFAHRVNTMARFSPECCIISLVYVNRIISCAQLPLHPANWRPLVLASLILAQKVWDDKCLA</sequence>
<reference evidence="1" key="1">
    <citation type="submission" date="2021-02" db="EMBL/GenBank/DDBJ databases">
        <title>First Annotated Genome of the Yellow-green Alga Tribonema minus.</title>
        <authorList>
            <person name="Mahan K.M."/>
        </authorList>
    </citation>
    <scope>NUCLEOTIDE SEQUENCE</scope>
    <source>
        <strain evidence="1">UTEX B ZZ1240</strain>
    </source>
</reference>
<feature type="non-terminal residue" evidence="1">
    <location>
        <position position="1"/>
    </location>
</feature>
<keyword evidence="2" id="KW-1185">Reference proteome</keyword>
<dbReference type="GO" id="GO:0019901">
    <property type="term" value="F:protein kinase binding"/>
    <property type="evidence" value="ECO:0007669"/>
    <property type="project" value="InterPro"/>
</dbReference>